<dbReference type="Proteomes" id="UP000824089">
    <property type="component" value="Unassembled WGS sequence"/>
</dbReference>
<feature type="domain" description="CYTH" evidence="1">
    <location>
        <begin position="1"/>
        <end position="172"/>
    </location>
</feature>
<organism evidence="2 3">
    <name type="scientific">Candidatus Egerieisoma faecipullorum</name>
    <dbReference type="NCBI Taxonomy" id="2840963"/>
    <lineage>
        <taxon>Bacteria</taxon>
        <taxon>Bacillati</taxon>
        <taxon>Bacillota</taxon>
        <taxon>Clostridia</taxon>
        <taxon>Eubacteriales</taxon>
        <taxon>Clostridiaceae</taxon>
        <taxon>Clostridiaceae incertae sedis</taxon>
        <taxon>Candidatus Egerieisoma</taxon>
    </lineage>
</organism>
<comment type="caution">
    <text evidence="2">The sequence shown here is derived from an EMBL/GenBank/DDBJ whole genome shotgun (WGS) entry which is preliminary data.</text>
</comment>
<evidence type="ECO:0000313" key="3">
    <source>
        <dbReference type="Proteomes" id="UP000824089"/>
    </source>
</evidence>
<reference evidence="2" key="2">
    <citation type="journal article" date="2021" name="PeerJ">
        <title>Extensive microbial diversity within the chicken gut microbiome revealed by metagenomics and culture.</title>
        <authorList>
            <person name="Gilroy R."/>
            <person name="Ravi A."/>
            <person name="Getino M."/>
            <person name="Pursley I."/>
            <person name="Horton D.L."/>
            <person name="Alikhan N.F."/>
            <person name="Baker D."/>
            <person name="Gharbi K."/>
            <person name="Hall N."/>
            <person name="Watson M."/>
            <person name="Adriaenssens E.M."/>
            <person name="Foster-Nyarko E."/>
            <person name="Jarju S."/>
            <person name="Secka A."/>
            <person name="Antonio M."/>
            <person name="Oren A."/>
            <person name="Chaudhuri R.R."/>
            <person name="La Ragione R."/>
            <person name="Hildebrand F."/>
            <person name="Pallen M.J."/>
        </authorList>
    </citation>
    <scope>NUCLEOTIDE SEQUENCE</scope>
    <source>
        <strain evidence="2">CHK195-4489</strain>
    </source>
</reference>
<dbReference type="Gene3D" id="2.40.320.10">
    <property type="entry name" value="Hypothetical Protein Pfu-838710-001"/>
    <property type="match status" value="1"/>
</dbReference>
<evidence type="ECO:0000313" key="2">
    <source>
        <dbReference type="EMBL" id="HIU29214.1"/>
    </source>
</evidence>
<dbReference type="Pfam" id="PF01928">
    <property type="entry name" value="CYTH"/>
    <property type="match status" value="1"/>
</dbReference>
<dbReference type="SMART" id="SM01118">
    <property type="entry name" value="CYTH"/>
    <property type="match status" value="1"/>
</dbReference>
<reference evidence="2" key="1">
    <citation type="submission" date="2020-10" db="EMBL/GenBank/DDBJ databases">
        <authorList>
            <person name="Gilroy R."/>
        </authorList>
    </citation>
    <scope>NUCLEOTIDE SEQUENCE</scope>
    <source>
        <strain evidence="2">CHK195-4489</strain>
    </source>
</reference>
<protein>
    <submittedName>
        <fullName evidence="2">CYTH domain-containing protein</fullName>
    </submittedName>
</protein>
<dbReference type="PROSITE" id="PS51707">
    <property type="entry name" value="CYTH"/>
    <property type="match status" value="1"/>
</dbReference>
<dbReference type="InterPro" id="IPR023577">
    <property type="entry name" value="CYTH_domain"/>
</dbReference>
<accession>A0A9D1L8S5</accession>
<dbReference type="AlphaFoldDB" id="A0A9D1L8S5"/>
<dbReference type="EMBL" id="DVMM01000057">
    <property type="protein sequence ID" value="HIU29214.1"/>
    <property type="molecule type" value="Genomic_DNA"/>
</dbReference>
<evidence type="ECO:0000259" key="1">
    <source>
        <dbReference type="PROSITE" id="PS51707"/>
    </source>
</evidence>
<sequence>MLEFEKKVLLSEPEYRFLKENRYRAGKTAVQVNHYYDTDDFALSRQGITCRIREKNGVCTATVKEHQQTWADCSVENSRSVKDRYDDLLFRNMKLRYQGSLETVRTIYFLHKGISVMLDKNSYLGTTDYELEIEYVRDAEAPAQKELDGVIADLVRSRIAANEKTLRLRIGQGGNKSARFFRRKAETAAQRGGGGSAIRSE</sequence>
<dbReference type="SUPFAM" id="SSF55154">
    <property type="entry name" value="CYTH-like phosphatases"/>
    <property type="match status" value="1"/>
</dbReference>
<proteinExistence type="predicted"/>
<dbReference type="InterPro" id="IPR033469">
    <property type="entry name" value="CYTH-like_dom_sf"/>
</dbReference>
<name>A0A9D1L8S5_9CLOT</name>
<gene>
    <name evidence="2" type="ORF">IAD50_02835</name>
</gene>